<sequence length="135" mass="15134">MLVVPRRGEPSNTEVLEAELPDVPWRSFLRRSYVAGASYWPCVEERLKQKPEATPMGFPMWTIQGFASVLETQHVMNFLNSRALPPQPNQEHLEHGVSCLLLHLAWSWEPEVTTSSAPQAEGCVAAFEFEGALGE</sequence>
<protein>
    <submittedName>
        <fullName evidence="1">Uncharacterized protein</fullName>
    </submittedName>
</protein>
<dbReference type="Proteomes" id="UP001642484">
    <property type="component" value="Unassembled WGS sequence"/>
</dbReference>
<dbReference type="EMBL" id="CAXAMN010026694">
    <property type="protein sequence ID" value="CAK9105085.1"/>
    <property type="molecule type" value="Genomic_DNA"/>
</dbReference>
<name>A0ABP0RYY6_9DINO</name>
<accession>A0ABP0RYY6</accession>
<evidence type="ECO:0000313" key="2">
    <source>
        <dbReference type="Proteomes" id="UP001642484"/>
    </source>
</evidence>
<evidence type="ECO:0000313" key="1">
    <source>
        <dbReference type="EMBL" id="CAK9105085.1"/>
    </source>
</evidence>
<proteinExistence type="predicted"/>
<organism evidence="1 2">
    <name type="scientific">Durusdinium trenchii</name>
    <dbReference type="NCBI Taxonomy" id="1381693"/>
    <lineage>
        <taxon>Eukaryota</taxon>
        <taxon>Sar</taxon>
        <taxon>Alveolata</taxon>
        <taxon>Dinophyceae</taxon>
        <taxon>Suessiales</taxon>
        <taxon>Symbiodiniaceae</taxon>
        <taxon>Durusdinium</taxon>
    </lineage>
</organism>
<comment type="caution">
    <text evidence="1">The sequence shown here is derived from an EMBL/GenBank/DDBJ whole genome shotgun (WGS) entry which is preliminary data.</text>
</comment>
<reference evidence="1 2" key="1">
    <citation type="submission" date="2024-02" db="EMBL/GenBank/DDBJ databases">
        <authorList>
            <person name="Chen Y."/>
            <person name="Shah S."/>
            <person name="Dougan E. K."/>
            <person name="Thang M."/>
            <person name="Chan C."/>
        </authorList>
    </citation>
    <scope>NUCLEOTIDE SEQUENCE [LARGE SCALE GENOMIC DNA]</scope>
</reference>
<gene>
    <name evidence="1" type="ORF">CCMP2556_LOCUS49202</name>
</gene>
<keyword evidence="2" id="KW-1185">Reference proteome</keyword>